<dbReference type="SUPFAM" id="SSF52540">
    <property type="entry name" value="P-loop containing nucleoside triphosphate hydrolases"/>
    <property type="match status" value="1"/>
</dbReference>
<evidence type="ECO:0000313" key="4">
    <source>
        <dbReference type="EMBL" id="RRJ54671.1"/>
    </source>
</evidence>
<keyword evidence="5" id="KW-1185">Reference proteome</keyword>
<name>A0A3P3T9G3_9BACL</name>
<evidence type="ECO:0000313" key="5">
    <source>
        <dbReference type="Proteomes" id="UP000267017"/>
    </source>
</evidence>
<dbReference type="CDD" id="cd18793">
    <property type="entry name" value="SF2_C_SNF"/>
    <property type="match status" value="1"/>
</dbReference>
<dbReference type="GO" id="GO:0005524">
    <property type="term" value="F:ATP binding"/>
    <property type="evidence" value="ECO:0007669"/>
    <property type="project" value="InterPro"/>
</dbReference>
<dbReference type="PANTHER" id="PTHR10799">
    <property type="entry name" value="SNF2/RAD54 HELICASE FAMILY"/>
    <property type="match status" value="1"/>
</dbReference>
<dbReference type="Proteomes" id="UP000267017">
    <property type="component" value="Unassembled WGS sequence"/>
</dbReference>
<evidence type="ECO:0000256" key="1">
    <source>
        <dbReference type="ARBA" id="ARBA00022801"/>
    </source>
</evidence>
<protein>
    <submittedName>
        <fullName evidence="4">DEAD/DEAH box helicase</fullName>
    </submittedName>
</protein>
<gene>
    <name evidence="4" type="ORF">EHV15_34300</name>
</gene>
<reference evidence="4 5" key="1">
    <citation type="submission" date="2018-11" db="EMBL/GenBank/DDBJ databases">
        <title>Genome sequencing of Paenibacillus sp. KCOM 3021 (= ChDC PVNT-B20).</title>
        <authorList>
            <person name="Kook J.-K."/>
            <person name="Park S.-N."/>
            <person name="Lim Y.K."/>
        </authorList>
    </citation>
    <scope>NUCLEOTIDE SEQUENCE [LARGE SCALE GENOMIC DNA]</scope>
    <source>
        <strain evidence="4 5">KCOM 3021</strain>
    </source>
</reference>
<keyword evidence="1" id="KW-0378">Hydrolase</keyword>
<keyword evidence="4" id="KW-0547">Nucleotide-binding</keyword>
<dbReference type="EMBL" id="RRCN01000002">
    <property type="protein sequence ID" value="RRJ54671.1"/>
    <property type="molecule type" value="Genomic_DNA"/>
</dbReference>
<dbReference type="GO" id="GO:0004386">
    <property type="term" value="F:helicase activity"/>
    <property type="evidence" value="ECO:0007669"/>
    <property type="project" value="UniProtKB-KW"/>
</dbReference>
<keyword evidence="4" id="KW-0067">ATP-binding</keyword>
<accession>A0A3P3T9G3</accession>
<organism evidence="4 5">
    <name type="scientific">Paenibacillus oralis</name>
    <dbReference type="NCBI Taxonomy" id="2490856"/>
    <lineage>
        <taxon>Bacteria</taxon>
        <taxon>Bacillati</taxon>
        <taxon>Bacillota</taxon>
        <taxon>Bacilli</taxon>
        <taxon>Bacillales</taxon>
        <taxon>Paenibacillaceae</taxon>
        <taxon>Paenibacillus</taxon>
    </lineage>
</organism>
<dbReference type="Pfam" id="PF00271">
    <property type="entry name" value="Helicase_C"/>
    <property type="match status" value="1"/>
</dbReference>
<dbReference type="InterPro" id="IPR001650">
    <property type="entry name" value="Helicase_C-like"/>
</dbReference>
<dbReference type="InterPro" id="IPR038718">
    <property type="entry name" value="SNF2-like_sf"/>
</dbReference>
<dbReference type="InterPro" id="IPR000330">
    <property type="entry name" value="SNF2_N"/>
</dbReference>
<dbReference type="Pfam" id="PF00176">
    <property type="entry name" value="SNF2-rel_dom"/>
    <property type="match status" value="1"/>
</dbReference>
<sequence length="492" mass="56872">MSRNMNDWVKELNLLGFEENKDFIILKKPGDLKKTAGVRFHLVSYEKWSTDRVTFRKKKHTTCPDCHSGAGFFNRHRQYCIACKRKAVPIMLDDDGKLLEARWSENDLPKHCPACGGEWKKGALSCDHECTVLHNGIEEVRKCTYSLIEKRIPSLSHYYHKGYDAVAVDEAHYIKNAESQRAKSILRIKARTRVLLTGTPAENEVTDLYWLLGWLTGFSSRYDDPIEGFGGNPKPFAGYGKVGLEHFRAHYGGGSKRRVLDVDSVEARVGHHEQLWQILDTVMVRKKKTDDDVKDYIAVPEPKHIRYHLELLPAERELYDLLVERFREWYEGEVTKKEAAEMRGEKYRINTIEICTWMDKLRKAASCPWTFPEYDVLKGSTTAKLQYIESKVKDFMRRGKKVLLFSGHKETIEQLKLALDEIIPGRFAEYIHGDVAMQYRWDVMKKFQDPDDPLSILIMSHRTGAESYTLTEAKGVFIVDLDFNGKVRPEVA</sequence>
<feature type="domain" description="Helicase C-terminal" evidence="3">
    <location>
        <begin position="394"/>
        <end position="484"/>
    </location>
</feature>
<evidence type="ECO:0000259" key="3">
    <source>
        <dbReference type="Pfam" id="PF00271"/>
    </source>
</evidence>
<comment type="caution">
    <text evidence="4">The sequence shown here is derived from an EMBL/GenBank/DDBJ whole genome shotgun (WGS) entry which is preliminary data.</text>
</comment>
<keyword evidence="4" id="KW-0347">Helicase</keyword>
<dbReference type="InterPro" id="IPR027417">
    <property type="entry name" value="P-loop_NTPase"/>
</dbReference>
<feature type="domain" description="SNF2 N-terminal" evidence="2">
    <location>
        <begin position="144"/>
        <end position="363"/>
    </location>
</feature>
<dbReference type="AlphaFoldDB" id="A0A3P3T9G3"/>
<dbReference type="GO" id="GO:0016787">
    <property type="term" value="F:hydrolase activity"/>
    <property type="evidence" value="ECO:0007669"/>
    <property type="project" value="UniProtKB-KW"/>
</dbReference>
<dbReference type="InterPro" id="IPR049730">
    <property type="entry name" value="SNF2/RAD54-like_C"/>
</dbReference>
<evidence type="ECO:0000259" key="2">
    <source>
        <dbReference type="Pfam" id="PF00176"/>
    </source>
</evidence>
<dbReference type="OrthoDB" id="2762616at2"/>
<dbReference type="Gene3D" id="3.40.50.10810">
    <property type="entry name" value="Tandem AAA-ATPase domain"/>
    <property type="match status" value="1"/>
</dbReference>
<dbReference type="Gene3D" id="3.40.50.300">
    <property type="entry name" value="P-loop containing nucleotide triphosphate hydrolases"/>
    <property type="match status" value="1"/>
</dbReference>
<proteinExistence type="predicted"/>